<reference evidence="12" key="1">
    <citation type="submission" date="2022-08" db="EMBL/GenBank/DDBJ databases">
        <title>Novel sulfate-reducing endosymbionts in the free-living metamonad Anaeramoeba.</title>
        <authorList>
            <person name="Jerlstrom-Hultqvist J."/>
            <person name="Cepicka I."/>
            <person name="Gallot-Lavallee L."/>
            <person name="Salas-Leiva D."/>
            <person name="Curtis B.A."/>
            <person name="Zahonova K."/>
            <person name="Pipaliya S."/>
            <person name="Dacks J."/>
            <person name="Roger A.J."/>
        </authorList>
    </citation>
    <scope>NUCLEOTIDE SEQUENCE</scope>
    <source>
        <strain evidence="12">Schooner1</strain>
    </source>
</reference>
<evidence type="ECO:0000256" key="9">
    <source>
        <dbReference type="PROSITE-ProRule" id="PRU00339"/>
    </source>
</evidence>
<name>A0ABQ8XB90_9EUKA</name>
<organism evidence="12 13">
    <name type="scientific">Anaeramoeba flamelloides</name>
    <dbReference type="NCBI Taxonomy" id="1746091"/>
    <lineage>
        <taxon>Eukaryota</taxon>
        <taxon>Metamonada</taxon>
        <taxon>Anaeramoebidae</taxon>
        <taxon>Anaeramoeba</taxon>
    </lineage>
</organism>
<dbReference type="PROSITE" id="PS50005">
    <property type="entry name" value="TPR"/>
    <property type="match status" value="5"/>
</dbReference>
<evidence type="ECO:0000256" key="1">
    <source>
        <dbReference type="ARBA" id="ARBA00004286"/>
    </source>
</evidence>
<dbReference type="Proteomes" id="UP001150062">
    <property type="component" value="Unassembled WGS sequence"/>
</dbReference>
<keyword evidence="3" id="KW-0158">Chromosome</keyword>
<evidence type="ECO:0000256" key="7">
    <source>
        <dbReference type="ARBA" id="ARBA00023204"/>
    </source>
</evidence>
<evidence type="ECO:0000313" key="13">
    <source>
        <dbReference type="Proteomes" id="UP001150062"/>
    </source>
</evidence>
<dbReference type="SMART" id="SM00028">
    <property type="entry name" value="TPR"/>
    <property type="match status" value="9"/>
</dbReference>
<dbReference type="InterPro" id="IPR011990">
    <property type="entry name" value="TPR-like_helical_dom_sf"/>
</dbReference>
<evidence type="ECO:0000256" key="3">
    <source>
        <dbReference type="ARBA" id="ARBA00022454"/>
    </source>
</evidence>
<dbReference type="Pfam" id="PF13414">
    <property type="entry name" value="TPR_11"/>
    <property type="match status" value="1"/>
</dbReference>
<dbReference type="InterPro" id="IPR032675">
    <property type="entry name" value="LRR_dom_sf"/>
</dbReference>
<protein>
    <submittedName>
        <fullName evidence="12">Rich repeat and nacht domain-containing protein</fullName>
    </submittedName>
</protein>
<evidence type="ECO:0000256" key="8">
    <source>
        <dbReference type="ARBA" id="ARBA00038210"/>
    </source>
</evidence>
<dbReference type="Gene3D" id="3.80.10.10">
    <property type="entry name" value="Ribonuclease Inhibitor"/>
    <property type="match status" value="2"/>
</dbReference>
<dbReference type="CDD" id="cd18186">
    <property type="entry name" value="BTB_POZ_ZBTB_KLHL-like"/>
    <property type="match status" value="1"/>
</dbReference>
<evidence type="ECO:0000256" key="6">
    <source>
        <dbReference type="ARBA" id="ARBA00022853"/>
    </source>
</evidence>
<feature type="repeat" description="TPR" evidence="9">
    <location>
        <begin position="6"/>
        <end position="39"/>
    </location>
</feature>
<comment type="caution">
    <text evidence="12">The sequence shown here is derived from an EMBL/GenBank/DDBJ whole genome shotgun (WGS) entry which is preliminary data.</text>
</comment>
<keyword evidence="4" id="KW-0227">DNA damage</keyword>
<keyword evidence="5 9" id="KW-0802">TPR repeat</keyword>
<feature type="compositionally biased region" description="Basic and acidic residues" evidence="10">
    <location>
        <begin position="298"/>
        <end position="317"/>
    </location>
</feature>
<dbReference type="PANTHER" id="PTHR12558:SF13">
    <property type="entry name" value="CELL DIVISION CYCLE PROTEIN 27 HOMOLOG"/>
    <property type="match status" value="1"/>
</dbReference>
<dbReference type="SUPFAM" id="SSF48452">
    <property type="entry name" value="TPR-like"/>
    <property type="match status" value="1"/>
</dbReference>
<feature type="domain" description="BTB" evidence="11">
    <location>
        <begin position="798"/>
        <end position="864"/>
    </location>
</feature>
<evidence type="ECO:0000256" key="10">
    <source>
        <dbReference type="SAM" id="MobiDB-lite"/>
    </source>
</evidence>
<dbReference type="Pfam" id="PF13516">
    <property type="entry name" value="LRR_6"/>
    <property type="match status" value="2"/>
</dbReference>
<feature type="region of interest" description="Disordered" evidence="10">
    <location>
        <begin position="278"/>
        <end position="318"/>
    </location>
</feature>
<dbReference type="InterPro" id="IPR001611">
    <property type="entry name" value="Leu-rich_rpt"/>
</dbReference>
<dbReference type="Pfam" id="PF14559">
    <property type="entry name" value="TPR_19"/>
    <property type="match status" value="1"/>
</dbReference>
<dbReference type="InterPro" id="IPR019734">
    <property type="entry name" value="TPR_rpt"/>
</dbReference>
<feature type="repeat" description="TPR" evidence="9">
    <location>
        <begin position="176"/>
        <end position="209"/>
    </location>
</feature>
<dbReference type="Gene3D" id="1.25.40.10">
    <property type="entry name" value="Tetratricopeptide repeat domain"/>
    <property type="match status" value="3"/>
</dbReference>
<feature type="repeat" description="TPR" evidence="9">
    <location>
        <begin position="74"/>
        <end position="107"/>
    </location>
</feature>
<evidence type="ECO:0000256" key="5">
    <source>
        <dbReference type="ARBA" id="ARBA00022803"/>
    </source>
</evidence>
<comment type="similarity">
    <text evidence="2">Belongs to the Tonsoku family.</text>
</comment>
<dbReference type="Gene3D" id="3.30.710.10">
    <property type="entry name" value="Potassium Channel Kv1.1, Chain A"/>
    <property type="match status" value="1"/>
</dbReference>
<dbReference type="PANTHER" id="PTHR12558">
    <property type="entry name" value="CELL DIVISION CYCLE 16,23,27"/>
    <property type="match status" value="1"/>
</dbReference>
<dbReference type="InterPro" id="IPR011333">
    <property type="entry name" value="SKP1/BTB/POZ_sf"/>
</dbReference>
<dbReference type="PROSITE" id="PS50293">
    <property type="entry name" value="TPR_REGION"/>
    <property type="match status" value="1"/>
</dbReference>
<evidence type="ECO:0000259" key="11">
    <source>
        <dbReference type="PROSITE" id="PS50097"/>
    </source>
</evidence>
<feature type="repeat" description="TPR" evidence="9">
    <location>
        <begin position="142"/>
        <end position="175"/>
    </location>
</feature>
<gene>
    <name evidence="12" type="ORF">M0813_07169</name>
</gene>
<sequence>MGNKSVSQFYEKANSLVDEKEYKKAEKMYRKAINKRPTDFRGYKGMGAVSYEQGDSKAAASYLRKALMYGSRSQELNYRLAQILYQMKEYEESQEHFEKAILLNEEDPKSHSGLGNIFIKAGNLESAIKQFSIALKLDPKDATVHYEYGCALYNMQKYEECLKSFKHTVVLNPGNSFAWYYLGKGNERLNRIDEAIKNLKQASELNSNFGIAFRDLGILQYKSQHLTEALSSLQRATELLDGDCLTFLTLGFVHCEKENPNEASVCFKKTHDLYLKNNKKEQEEEKEKETETETETELGNRKKDHDQDKEKDQDQKNAKLKTLIPKKKDNKMVYYESIYGQGMSLFLLRQFDKSRTHFLKIMEINLSSIEKLQKLKEDSSLFLKKIKLREKFQKELLIAQNNGPELKKIDWGGLDIQLNQSDCLKICKLIKENRYLRTLKLYGDHGIKSESLCKIIASINDSSTIEKLKISGLTPEESRIIGALINNPNRNHQIQSMRLSFTEIGSKRIEYICDALHSNNYITKLQLQLFHCGVGSAKIMGEMLKKNKSITELKLSSCKINCKVVKSLIEAFSLNTSIRILDLSNNLIQANGCKAIAKVLAKNQTIISLDLSNNPITGKGFENICKAIKKNHSLERLVLNGQTFGKLQAKMMSSVLERNLYLIQVHFQVNKETQTHPAMKKIEEKLERNRQLILPIKRDFINLLNNGHLADDKIHGIPLHKSMLRIRIPGNMDWDNILTIMNRYSKAQVADFLFWVYGDFMKTSNNVPQIAEKLGIHNIKDFSLISSLKNLYNDQDSKDFQIFCGNKIIKAHKMILVARSGFFRKLILDSNNQLSSFTDHSGKSPQALYTLIQYMYTDEINPETNEIMLLELENAVEEYQLNRRSSLKELFNFDD</sequence>
<dbReference type="SMART" id="SM00368">
    <property type="entry name" value="LRR_RI"/>
    <property type="match status" value="5"/>
</dbReference>
<accession>A0ABQ8XB90</accession>
<comment type="subcellular location">
    <subcellularLocation>
        <location evidence="1">Chromosome</location>
    </subcellularLocation>
</comment>
<evidence type="ECO:0000313" key="12">
    <source>
        <dbReference type="EMBL" id="KAJ6229948.1"/>
    </source>
</evidence>
<comment type="similarity">
    <text evidence="8">Belongs to the APC3/CDC27 family.</text>
</comment>
<dbReference type="SUPFAM" id="SSF52047">
    <property type="entry name" value="RNI-like"/>
    <property type="match status" value="1"/>
</dbReference>
<feature type="repeat" description="TPR" evidence="9">
    <location>
        <begin position="108"/>
        <end position="141"/>
    </location>
</feature>
<keyword evidence="6" id="KW-0156">Chromatin regulator</keyword>
<proteinExistence type="inferred from homology"/>
<dbReference type="PROSITE" id="PS50097">
    <property type="entry name" value="BTB"/>
    <property type="match status" value="1"/>
</dbReference>
<feature type="compositionally biased region" description="Basic and acidic residues" evidence="10">
    <location>
        <begin position="278"/>
        <end position="291"/>
    </location>
</feature>
<dbReference type="SUPFAM" id="SSF54695">
    <property type="entry name" value="POZ domain"/>
    <property type="match status" value="1"/>
</dbReference>
<dbReference type="InterPro" id="IPR000210">
    <property type="entry name" value="BTB/POZ_dom"/>
</dbReference>
<dbReference type="SMART" id="SM00225">
    <property type="entry name" value="BTB"/>
    <property type="match status" value="1"/>
</dbReference>
<evidence type="ECO:0000256" key="2">
    <source>
        <dbReference type="ARBA" id="ARBA00010999"/>
    </source>
</evidence>
<dbReference type="EMBL" id="JAOAOG010000315">
    <property type="protein sequence ID" value="KAJ6229948.1"/>
    <property type="molecule type" value="Genomic_DNA"/>
</dbReference>
<evidence type="ECO:0000256" key="4">
    <source>
        <dbReference type="ARBA" id="ARBA00022763"/>
    </source>
</evidence>
<keyword evidence="7" id="KW-0234">DNA repair</keyword>
<dbReference type="Pfam" id="PF00651">
    <property type="entry name" value="BTB"/>
    <property type="match status" value="1"/>
</dbReference>
<keyword evidence="13" id="KW-1185">Reference proteome</keyword>